<dbReference type="AlphaFoldDB" id="A0A1I6Q7X2"/>
<evidence type="ECO:0000256" key="1">
    <source>
        <dbReference type="SAM" id="Phobius"/>
    </source>
</evidence>
<organism evidence="2 3">
    <name type="scientific">Halostagnicola kamekurae</name>
    <dbReference type="NCBI Taxonomy" id="619731"/>
    <lineage>
        <taxon>Archaea</taxon>
        <taxon>Methanobacteriati</taxon>
        <taxon>Methanobacteriota</taxon>
        <taxon>Stenosarchaea group</taxon>
        <taxon>Halobacteria</taxon>
        <taxon>Halobacteriales</taxon>
        <taxon>Natrialbaceae</taxon>
        <taxon>Halostagnicola</taxon>
    </lineage>
</organism>
<sequence length="55" mass="5379">MDAIRIRKFGGVASIVVGVLVAGSSIGVNDPLAGSVGLLCALIGVASLYDLHAAA</sequence>
<feature type="transmembrane region" description="Helical" evidence="1">
    <location>
        <begin position="9"/>
        <end position="26"/>
    </location>
</feature>
<keyword evidence="3" id="KW-1185">Reference proteome</keyword>
<proteinExistence type="predicted"/>
<evidence type="ECO:0000313" key="3">
    <source>
        <dbReference type="Proteomes" id="UP000199199"/>
    </source>
</evidence>
<dbReference type="RefSeq" id="WP_175507101.1">
    <property type="nucleotide sequence ID" value="NZ_FOZS01000001.1"/>
</dbReference>
<accession>A0A1I6Q7X2</accession>
<feature type="transmembrane region" description="Helical" evidence="1">
    <location>
        <begin position="32"/>
        <end position="51"/>
    </location>
</feature>
<keyword evidence="1" id="KW-0812">Transmembrane</keyword>
<reference evidence="3" key="1">
    <citation type="submission" date="2016-10" db="EMBL/GenBank/DDBJ databases">
        <authorList>
            <person name="Varghese N."/>
            <person name="Submissions S."/>
        </authorList>
    </citation>
    <scope>NUCLEOTIDE SEQUENCE [LARGE SCALE GENOMIC DNA]</scope>
    <source>
        <strain evidence="3">DSM 22427</strain>
    </source>
</reference>
<dbReference type="OrthoDB" id="373807at2157"/>
<gene>
    <name evidence="2" type="ORF">SAMN04488556_1053</name>
</gene>
<keyword evidence="1" id="KW-0472">Membrane</keyword>
<protein>
    <submittedName>
        <fullName evidence="2">Uncharacterized protein</fullName>
    </submittedName>
</protein>
<keyword evidence="1" id="KW-1133">Transmembrane helix</keyword>
<dbReference type="EMBL" id="FOZS01000001">
    <property type="protein sequence ID" value="SFS48573.1"/>
    <property type="molecule type" value="Genomic_DNA"/>
</dbReference>
<name>A0A1I6Q7X2_9EURY</name>
<dbReference type="Proteomes" id="UP000199199">
    <property type="component" value="Unassembled WGS sequence"/>
</dbReference>
<evidence type="ECO:0000313" key="2">
    <source>
        <dbReference type="EMBL" id="SFS48573.1"/>
    </source>
</evidence>